<evidence type="ECO:0000259" key="10">
    <source>
        <dbReference type="Pfam" id="PF03177"/>
    </source>
</evidence>
<dbReference type="InterPro" id="IPR037624">
    <property type="entry name" value="Nup133-like"/>
</dbReference>
<evidence type="ECO:0000256" key="8">
    <source>
        <dbReference type="SAM" id="Coils"/>
    </source>
</evidence>
<evidence type="ECO:0000256" key="2">
    <source>
        <dbReference type="ARBA" id="ARBA00005569"/>
    </source>
</evidence>
<dbReference type="GO" id="GO:0017056">
    <property type="term" value="F:structural constituent of nuclear pore"/>
    <property type="evidence" value="ECO:0007669"/>
    <property type="project" value="InterPro"/>
</dbReference>
<dbReference type="PANTHER" id="PTHR13405:SF11">
    <property type="entry name" value="NUCLEAR PORE COMPLEX PROTEIN NUP133"/>
    <property type="match status" value="1"/>
</dbReference>
<dbReference type="InterPro" id="IPR015943">
    <property type="entry name" value="WD40/YVTN_repeat-like_dom_sf"/>
</dbReference>
<dbReference type="eggNOG" id="KOG4121">
    <property type="taxonomic scope" value="Eukaryota"/>
</dbReference>
<dbReference type="Gene3D" id="1.20.58.1380">
    <property type="match status" value="1"/>
</dbReference>
<dbReference type="GO" id="GO:0016973">
    <property type="term" value="P:poly(A)+ mRNA export from nucleus"/>
    <property type="evidence" value="ECO:0007669"/>
    <property type="project" value="TreeGrafter"/>
</dbReference>
<keyword evidence="13" id="KW-1185">Reference proteome</keyword>
<dbReference type="Gene3D" id="2.130.10.10">
    <property type="entry name" value="YVTN repeat-like/Quinoprotein amine dehydrogenase"/>
    <property type="match status" value="1"/>
</dbReference>
<feature type="region of interest" description="Disordered" evidence="9">
    <location>
        <begin position="1351"/>
        <end position="1377"/>
    </location>
</feature>
<dbReference type="GO" id="GO:0000972">
    <property type="term" value="P:transcription-dependent tethering of RNA polymerase II gene DNA at nuclear periphery"/>
    <property type="evidence" value="ECO:0007669"/>
    <property type="project" value="TreeGrafter"/>
</dbReference>
<dbReference type="Proteomes" id="UP000015441">
    <property type="component" value="Unassembled WGS sequence"/>
</dbReference>
<comment type="caution">
    <text evidence="12">The sequence shown here is derived from an EMBL/GenBank/DDBJ whole genome shotgun (WGS) entry which is preliminary data.</text>
</comment>
<proteinExistence type="inferred from homology"/>
<organism evidence="12 13">
    <name type="scientific">Blumeria graminis f. sp. hordei (strain DH14)</name>
    <name type="common">Barley powdery mildew</name>
    <name type="synonym">Oidium monilioides f. sp. hordei</name>
    <dbReference type="NCBI Taxonomy" id="546991"/>
    <lineage>
        <taxon>Eukaryota</taxon>
        <taxon>Fungi</taxon>
        <taxon>Dikarya</taxon>
        <taxon>Ascomycota</taxon>
        <taxon>Pezizomycotina</taxon>
        <taxon>Leotiomycetes</taxon>
        <taxon>Erysiphales</taxon>
        <taxon>Erysiphaceae</taxon>
        <taxon>Blumeria</taxon>
        <taxon>Blumeria hordei</taxon>
    </lineage>
</organism>
<evidence type="ECO:0000256" key="7">
    <source>
        <dbReference type="ARBA" id="ARBA00023242"/>
    </source>
</evidence>
<protein>
    <submittedName>
        <fullName evidence="12">Nuclear pore complex protein subunit 133</fullName>
    </submittedName>
</protein>
<feature type="compositionally biased region" description="Low complexity" evidence="9">
    <location>
        <begin position="24"/>
        <end position="33"/>
    </location>
</feature>
<feature type="region of interest" description="Disordered" evidence="9">
    <location>
        <begin position="1"/>
        <end position="43"/>
    </location>
</feature>
<evidence type="ECO:0000259" key="11">
    <source>
        <dbReference type="Pfam" id="PF08801"/>
    </source>
</evidence>
<evidence type="ECO:0000256" key="6">
    <source>
        <dbReference type="ARBA" id="ARBA00023010"/>
    </source>
</evidence>
<evidence type="ECO:0000256" key="1">
    <source>
        <dbReference type="ARBA" id="ARBA00004259"/>
    </source>
</evidence>
<feature type="domain" description="Nucleoporin Nup133/Nup155-like C-terminal" evidence="10">
    <location>
        <begin position="660"/>
        <end position="1301"/>
    </location>
</feature>
<dbReference type="InterPro" id="IPR014908">
    <property type="entry name" value="Nucleoporin_Nup133/Nup155_N"/>
</dbReference>
<name>N1JJU7_BLUG1</name>
<feature type="coiled-coil region" evidence="8">
    <location>
        <begin position="1311"/>
        <end position="1345"/>
    </location>
</feature>
<dbReference type="SUPFAM" id="SSF117289">
    <property type="entry name" value="Nucleoporin domain"/>
    <property type="match status" value="1"/>
</dbReference>
<keyword evidence="7" id="KW-0539">Nucleus</keyword>
<gene>
    <name evidence="12" type="ORF">BGHDH14_bgh06575</name>
</gene>
<keyword evidence="6" id="KW-0811">Translocation</keyword>
<dbReference type="InParanoid" id="N1JJU7"/>
<dbReference type="GO" id="GO:0006606">
    <property type="term" value="P:protein import into nucleus"/>
    <property type="evidence" value="ECO:0007669"/>
    <property type="project" value="TreeGrafter"/>
</dbReference>
<evidence type="ECO:0000256" key="4">
    <source>
        <dbReference type="ARBA" id="ARBA00022816"/>
    </source>
</evidence>
<dbReference type="InterPro" id="IPR007187">
    <property type="entry name" value="Nucleoporin_Nup133/Nup155_C"/>
</dbReference>
<dbReference type="Pfam" id="PF03177">
    <property type="entry name" value="Nucleoporin_C"/>
    <property type="match status" value="1"/>
</dbReference>
<keyword evidence="5" id="KW-0653">Protein transport</keyword>
<keyword evidence="4" id="KW-0509">mRNA transport</keyword>
<accession>N1JJU7</accession>
<feature type="domain" description="Nucleoporin Nup133/Nup155-like N-terminal" evidence="11">
    <location>
        <begin position="104"/>
        <end position="549"/>
    </location>
</feature>
<feature type="compositionally biased region" description="Polar residues" evidence="9">
    <location>
        <begin position="1362"/>
        <end position="1377"/>
    </location>
</feature>
<keyword evidence="8" id="KW-0175">Coiled coil</keyword>
<dbReference type="Pfam" id="PF08801">
    <property type="entry name" value="Nucleoporin_N"/>
    <property type="match status" value="1"/>
</dbReference>
<evidence type="ECO:0000256" key="3">
    <source>
        <dbReference type="ARBA" id="ARBA00022448"/>
    </source>
</evidence>
<sequence>MFKSAHDVAAQHLDHRTSRRRQRPLSSELSLSEPKSKRRRSGIINQTSLASNLTLETEEKNIKLAALHTIKDGVAPMKELTVRGKRPKSRDRCHRGDGSTILASNDIYTVSKLPAFPDRLRLETDKSNQQHGSIGSTIGYALILTCTHAIVWPYSTNLASPETFVFDLNISSKHHIDVLPIGTLISASASSTNPGLVVIIPTTGMVTYWESISCAATLELGLRRNGVELIIPGLASGEIVTQLVNAESAGFFLAFSSGRTAYMSVRDGQGRPAISVQFIKNGINSNRGGLFNSIRNVLSTSSLLGDISAVRAGLIEKIGERDVVVATARGRIQCLRIHRGGHVHHIVEVESRESLFQSFRKYYPDIIDTSSESFELLDFTFIPCPEKISNPSKEEDNISLLLLYSLNNSGTKYILARANIQRNELKISSLRVIKSYASPVKSTAVARPRLYLPKPSCIAYIVFHQAVVMFSTFQLLGNMDPLPQSDEHTFIQNFDDAIDFRNDQKVEIIGSEVEEPDYLPLIYEETKSPLSSVKIPALLLLVRGTGVIRISTVDFKKLIESKGQAPSAKTKLEQAVFFGSMEKNPLNFAVRPEQQFTHKEFGEAALRLSEDILGSKCKYLSSVAASIDQNFQKRSTAMRELACYLRKNKIELDRVTKWKLLCDAEKLRAATQGWKCHEAFMRSKSLGNKRGLVLEIVENIHENLKTEPDEELGESDRVRSWFLKDLVNIESALPWAYQCVKIIWEAGSKNPESILQLLHEANNFVAAVLKGAFEFRTANLGLYGLSFEQLNDGILIKGYEGLPEFWTSTFYITENLVKQCRLATILTSQLWCDHEKNFKNRELLENTRRDLYSLFDVMILSKTERIRWFSAQSDPVLQRKAQDMKESQQKCENECISALASSLELPDEAIDLAERHQILTALASILKVDLEACRHSIKNGYSSQDLEVFRDRKIFIEDRMNHLFVKFGMKWATALWENYLARGAVDELLDSWPEQQTYLTSFLRSKDEYTKISWINDVTREKDLCHASKSLVRLGTQQDQDLWSKKIILSIGKLALSAVETNNDAGTKASHLALTDQQLGLTRIQEAIYNSILPAIDSAIDDNAEIHLLLESYGNEALEKQPKFKSQLVKGFSSLIKHETMSALDLVDLLTLMDTGHYQEGGPLLRTQQFYLALKATSLGALKVDQNLTQRIIWRRCMLRDNWAEINNTDMKDDDEVSAQSRATTLYQTLITCFEFRLFDKGSDIKPISPCEVLGAGLQSLDERFTRLDNSLREDIMREMQIEDDALRRLIETSRFDQWHATVLELAQHDRDQEKEEKIKDKQRIQDASEELARIEGIIRENEKKKAENLLYAKSRPKSKTKPSISASNISQLAQKY</sequence>
<dbReference type="GO" id="GO:0031080">
    <property type="term" value="C:nuclear pore outer ring"/>
    <property type="evidence" value="ECO:0007669"/>
    <property type="project" value="TreeGrafter"/>
</dbReference>
<dbReference type="HOGENOM" id="CLU_002493_0_0_1"/>
<evidence type="ECO:0000313" key="13">
    <source>
        <dbReference type="Proteomes" id="UP000015441"/>
    </source>
</evidence>
<dbReference type="STRING" id="546991.N1JJU7"/>
<keyword evidence="3" id="KW-0813">Transport</keyword>
<dbReference type="PANTHER" id="PTHR13405">
    <property type="entry name" value="NUCLEAR PORE COMPLEX PROTEIN NUP133"/>
    <property type="match status" value="1"/>
</dbReference>
<comment type="subcellular location">
    <subcellularLocation>
        <location evidence="1">Nucleus envelope</location>
    </subcellularLocation>
</comment>
<evidence type="ECO:0000256" key="5">
    <source>
        <dbReference type="ARBA" id="ARBA00022927"/>
    </source>
</evidence>
<reference evidence="12 13" key="1">
    <citation type="journal article" date="2010" name="Science">
        <title>Genome expansion and gene loss in powdery mildew fungi reveal tradeoffs in extreme parasitism.</title>
        <authorList>
            <person name="Spanu P.D."/>
            <person name="Abbott J.C."/>
            <person name="Amselem J."/>
            <person name="Burgis T.A."/>
            <person name="Soanes D.M."/>
            <person name="Stueber K."/>
            <person name="Ver Loren van Themaat E."/>
            <person name="Brown J.K.M."/>
            <person name="Butcher S.A."/>
            <person name="Gurr S.J."/>
            <person name="Lebrun M.-H."/>
            <person name="Ridout C.J."/>
            <person name="Schulze-Lefert P."/>
            <person name="Talbot N.J."/>
            <person name="Ahmadinejad N."/>
            <person name="Ametz C."/>
            <person name="Barton G.R."/>
            <person name="Benjdia M."/>
            <person name="Bidzinski P."/>
            <person name="Bindschedler L.V."/>
            <person name="Both M."/>
            <person name="Brewer M.T."/>
            <person name="Cadle-Davidson L."/>
            <person name="Cadle-Davidson M.M."/>
            <person name="Collemare J."/>
            <person name="Cramer R."/>
            <person name="Frenkel O."/>
            <person name="Godfrey D."/>
            <person name="Harriman J."/>
            <person name="Hoede C."/>
            <person name="King B.C."/>
            <person name="Klages S."/>
            <person name="Kleemann J."/>
            <person name="Knoll D."/>
            <person name="Koti P.S."/>
            <person name="Kreplak J."/>
            <person name="Lopez-Ruiz F.J."/>
            <person name="Lu X."/>
            <person name="Maekawa T."/>
            <person name="Mahanil S."/>
            <person name="Micali C."/>
            <person name="Milgroom M.G."/>
            <person name="Montana G."/>
            <person name="Noir S."/>
            <person name="O'Connell R.J."/>
            <person name="Oberhaensli S."/>
            <person name="Parlange F."/>
            <person name="Pedersen C."/>
            <person name="Quesneville H."/>
            <person name="Reinhardt R."/>
            <person name="Rott M."/>
            <person name="Sacristan S."/>
            <person name="Schmidt S.M."/>
            <person name="Schoen M."/>
            <person name="Skamnioti P."/>
            <person name="Sommer H."/>
            <person name="Stephens A."/>
            <person name="Takahara H."/>
            <person name="Thordal-Christensen H."/>
            <person name="Vigouroux M."/>
            <person name="Wessling R."/>
            <person name="Wicker T."/>
            <person name="Panstruga R."/>
        </authorList>
    </citation>
    <scope>NUCLEOTIDE SEQUENCE [LARGE SCALE GENOMIC DNA]</scope>
    <source>
        <strain evidence="12">DH14</strain>
    </source>
</reference>
<dbReference type="EMBL" id="CAUH01004352">
    <property type="protein sequence ID" value="CCU79465.1"/>
    <property type="molecule type" value="Genomic_DNA"/>
</dbReference>
<dbReference type="OrthoDB" id="103454at2759"/>
<evidence type="ECO:0000256" key="9">
    <source>
        <dbReference type="SAM" id="MobiDB-lite"/>
    </source>
</evidence>
<evidence type="ECO:0000313" key="12">
    <source>
        <dbReference type="EMBL" id="CCU79465.1"/>
    </source>
</evidence>
<comment type="similarity">
    <text evidence="2">Belongs to the nucleoporin Nup133 family.</text>
</comment>